<dbReference type="EMBL" id="JALNMH010000013">
    <property type="protein sequence ID" value="MCK7595049.1"/>
    <property type="molecule type" value="Genomic_DNA"/>
</dbReference>
<dbReference type="Pfam" id="PF18912">
    <property type="entry name" value="DZR_2"/>
    <property type="match status" value="1"/>
</dbReference>
<evidence type="ECO:0000259" key="2">
    <source>
        <dbReference type="Pfam" id="PF00156"/>
    </source>
</evidence>
<dbReference type="InterPro" id="IPR044005">
    <property type="entry name" value="DZR_2"/>
</dbReference>
<comment type="caution">
    <text evidence="4">The sequence shown here is derived from an EMBL/GenBank/DDBJ whole genome shotgun (WGS) entry which is preliminary data.</text>
</comment>
<evidence type="ECO:0000259" key="3">
    <source>
        <dbReference type="Pfam" id="PF18912"/>
    </source>
</evidence>
<sequence>MLDWLLPQPCLACGLPAAGGLCPPCAAGLPWNDRACRRCALPLPSADDAALCGRCLRHPPPATASFVLLRYADPVDRWMAALKFSRRLACGELLSALMRQRLGAAPWIAGCAAHIPMPLHPGRLRERGFNQVTELLRPLQDALPEARPGWLQRLRPAPPQSGLDAAHRRRNLRGAFAADPAVRGRCLLLVDDVVTTGSTVNEAARCLLRAGAAEVRVLGWARAARGMR</sequence>
<evidence type="ECO:0000313" key="5">
    <source>
        <dbReference type="Proteomes" id="UP001431449"/>
    </source>
</evidence>
<accession>A0ABT0GLD6</accession>
<dbReference type="InterPro" id="IPR051910">
    <property type="entry name" value="ComF/GntX_DNA_util-trans"/>
</dbReference>
<dbReference type="Pfam" id="PF00156">
    <property type="entry name" value="Pribosyltran"/>
    <property type="match status" value="1"/>
</dbReference>
<dbReference type="SUPFAM" id="SSF53271">
    <property type="entry name" value="PRTase-like"/>
    <property type="match status" value="1"/>
</dbReference>
<keyword evidence="5" id="KW-1185">Reference proteome</keyword>
<dbReference type="InterPro" id="IPR000836">
    <property type="entry name" value="PRTase_dom"/>
</dbReference>
<dbReference type="Gene3D" id="3.40.50.2020">
    <property type="match status" value="1"/>
</dbReference>
<comment type="similarity">
    <text evidence="1">Belongs to the ComF/GntX family.</text>
</comment>
<dbReference type="PANTHER" id="PTHR47505:SF1">
    <property type="entry name" value="DNA UTILIZATION PROTEIN YHGH"/>
    <property type="match status" value="1"/>
</dbReference>
<name>A0ABT0GLD6_9GAMM</name>
<dbReference type="InterPro" id="IPR029057">
    <property type="entry name" value="PRTase-like"/>
</dbReference>
<evidence type="ECO:0000256" key="1">
    <source>
        <dbReference type="ARBA" id="ARBA00008007"/>
    </source>
</evidence>
<reference evidence="4" key="1">
    <citation type="submission" date="2022-04" db="EMBL/GenBank/DDBJ databases">
        <title>Lysobacter sp. CAU 1642 isolated from sea sand.</title>
        <authorList>
            <person name="Kim W."/>
        </authorList>
    </citation>
    <scope>NUCLEOTIDE SEQUENCE</scope>
    <source>
        <strain evidence="4">CAU 1642</strain>
    </source>
</reference>
<feature type="domain" description="Phosphoribosyltransferase" evidence="2">
    <location>
        <begin position="178"/>
        <end position="217"/>
    </location>
</feature>
<dbReference type="PANTHER" id="PTHR47505">
    <property type="entry name" value="DNA UTILIZATION PROTEIN YHGH"/>
    <property type="match status" value="1"/>
</dbReference>
<feature type="domain" description="Double zinc ribbon" evidence="3">
    <location>
        <begin position="1"/>
        <end position="56"/>
    </location>
</feature>
<gene>
    <name evidence="4" type="ORF">M0G41_15370</name>
</gene>
<dbReference type="CDD" id="cd06223">
    <property type="entry name" value="PRTases_typeI"/>
    <property type="match status" value="1"/>
</dbReference>
<dbReference type="RefSeq" id="WP_248210795.1">
    <property type="nucleotide sequence ID" value="NZ_JALNMH010000013.1"/>
</dbReference>
<proteinExistence type="inferred from homology"/>
<protein>
    <submittedName>
        <fullName evidence="4">ComF family protein</fullName>
    </submittedName>
</protein>
<dbReference type="Proteomes" id="UP001431449">
    <property type="component" value="Unassembled WGS sequence"/>
</dbReference>
<evidence type="ECO:0000313" key="4">
    <source>
        <dbReference type="EMBL" id="MCK7595049.1"/>
    </source>
</evidence>
<organism evidence="4 5">
    <name type="scientific">Pseudomarimonas salicorniae</name>
    <dbReference type="NCBI Taxonomy" id="2933270"/>
    <lineage>
        <taxon>Bacteria</taxon>
        <taxon>Pseudomonadati</taxon>
        <taxon>Pseudomonadota</taxon>
        <taxon>Gammaproteobacteria</taxon>
        <taxon>Lysobacterales</taxon>
        <taxon>Lysobacteraceae</taxon>
        <taxon>Pseudomarimonas</taxon>
    </lineage>
</organism>